<keyword evidence="1" id="KW-0472">Membrane</keyword>
<gene>
    <name evidence="2" type="ORF">BgramDRAFT_1910</name>
</gene>
<name>B1FY89_PARG4</name>
<proteinExistence type="predicted"/>
<protein>
    <submittedName>
        <fullName evidence="2">Uncharacterized protein</fullName>
    </submittedName>
</protein>
<evidence type="ECO:0000313" key="3">
    <source>
        <dbReference type="Proteomes" id="UP000005045"/>
    </source>
</evidence>
<sequence length="270" mass="30681">MEKLRTVIGNLFGAVSIAVGLWIAAQDKVSAAIACLSTGILILLIANINHFEFIKGFGFEARTKKLDEKIEEADRLLDQLKLASQLFADISVQLMSRAGRWAGPIPKGDTQELLQRLRSLLQSLGVKQADIDNSLDPFHRITLRDLSMPCFNRLFDELQKRVHAVNDAMGQWTKAHTPINPSDPEFLKLNEQLQIVQTHAAETRRRFEEGDPYTLDALLEESVADAPAWMEHDRRAFLASIKQLLHEYQFYAKHKRIDNLPAWLAKEYGH</sequence>
<organism evidence="2 3">
    <name type="scientific">Paraburkholderia graminis (strain ATCC 700544 / DSM 17151 / LMG 18924 / NCIMB 13744 / C4D1M)</name>
    <dbReference type="NCBI Taxonomy" id="396598"/>
    <lineage>
        <taxon>Bacteria</taxon>
        <taxon>Pseudomonadati</taxon>
        <taxon>Pseudomonadota</taxon>
        <taxon>Betaproteobacteria</taxon>
        <taxon>Burkholderiales</taxon>
        <taxon>Burkholderiaceae</taxon>
        <taxon>Paraburkholderia</taxon>
    </lineage>
</organism>
<keyword evidence="1" id="KW-0812">Transmembrane</keyword>
<accession>B1FY89</accession>
<reference evidence="2 3" key="1">
    <citation type="submission" date="2008-03" db="EMBL/GenBank/DDBJ databases">
        <title>Sequencing of the draft genome and assembly of Burkholderia graminis C4D1M.</title>
        <authorList>
            <consortium name="US DOE Joint Genome Institute (JGI-PGF)"/>
            <person name="Copeland A."/>
            <person name="Lucas S."/>
            <person name="Lapidus A."/>
            <person name="Glavina del Rio T."/>
            <person name="Dalin E."/>
            <person name="Tice H."/>
            <person name="Bruce D."/>
            <person name="Goodwin L."/>
            <person name="Pitluck S."/>
            <person name="Larimer F."/>
            <person name="Land M.L."/>
            <person name="Hauser L."/>
            <person name="Tiedje J."/>
            <person name="Richardson P."/>
        </authorList>
    </citation>
    <scope>NUCLEOTIDE SEQUENCE [LARGE SCALE GENOMIC DNA]</scope>
    <source>
        <strain evidence="3">ATCC 700544 / DSM 17151 / LMG 18924 / NCIMB 13744 / C4D1M</strain>
    </source>
</reference>
<dbReference type="EMBL" id="ABLD01000004">
    <property type="protein sequence ID" value="EDT11385.1"/>
    <property type="molecule type" value="Genomic_DNA"/>
</dbReference>
<dbReference type="RefSeq" id="WP_006048470.1">
    <property type="nucleotide sequence ID" value="NZ_ABLD01000004.1"/>
</dbReference>
<comment type="caution">
    <text evidence="2">The sequence shown here is derived from an EMBL/GenBank/DDBJ whole genome shotgun (WGS) entry which is preliminary data.</text>
</comment>
<keyword evidence="1" id="KW-1133">Transmembrane helix</keyword>
<evidence type="ECO:0000256" key="1">
    <source>
        <dbReference type="SAM" id="Phobius"/>
    </source>
</evidence>
<dbReference type="AlphaFoldDB" id="B1FY89"/>
<feature type="transmembrane region" description="Helical" evidence="1">
    <location>
        <begin position="7"/>
        <end position="25"/>
    </location>
</feature>
<keyword evidence="3" id="KW-1185">Reference proteome</keyword>
<evidence type="ECO:0000313" key="2">
    <source>
        <dbReference type="EMBL" id="EDT11385.1"/>
    </source>
</evidence>
<dbReference type="Proteomes" id="UP000005045">
    <property type="component" value="Unassembled WGS sequence"/>
</dbReference>
<dbReference type="OrthoDB" id="9082343at2"/>
<feature type="transmembrane region" description="Helical" evidence="1">
    <location>
        <begin position="31"/>
        <end position="48"/>
    </location>
</feature>